<dbReference type="GO" id="GO:0007064">
    <property type="term" value="P:mitotic sister chromatid cohesion"/>
    <property type="evidence" value="ECO:0007669"/>
    <property type="project" value="InterPro"/>
</dbReference>
<dbReference type="GO" id="GO:0031390">
    <property type="term" value="C:Ctf18 RFC-like complex"/>
    <property type="evidence" value="ECO:0007669"/>
    <property type="project" value="InterPro"/>
</dbReference>
<evidence type="ECO:0000313" key="8">
    <source>
        <dbReference type="Proteomes" id="UP000310158"/>
    </source>
</evidence>
<dbReference type="Proteomes" id="UP000310158">
    <property type="component" value="Unassembled WGS sequence"/>
</dbReference>
<reference evidence="7 8" key="1">
    <citation type="submission" date="2019-02" db="EMBL/GenBank/DDBJ databases">
        <title>Genome sequencing of the rare red list fungi Bondarzewia mesenterica.</title>
        <authorList>
            <person name="Buettner E."/>
            <person name="Kellner H."/>
        </authorList>
    </citation>
    <scope>NUCLEOTIDE SEQUENCE [LARGE SCALE GENOMIC DNA]</scope>
    <source>
        <strain evidence="7 8">DSM 108281</strain>
    </source>
</reference>
<evidence type="ECO:0000256" key="4">
    <source>
        <dbReference type="ARBA" id="ARBA00023242"/>
    </source>
</evidence>
<dbReference type="Pfam" id="PF09696">
    <property type="entry name" value="Ctf8"/>
    <property type="match status" value="1"/>
</dbReference>
<evidence type="ECO:0000256" key="3">
    <source>
        <dbReference type="ARBA" id="ARBA00023125"/>
    </source>
</evidence>
<comment type="subcellular location">
    <subcellularLocation>
        <location evidence="1">Nucleus</location>
    </subcellularLocation>
</comment>
<dbReference type="PANTHER" id="PTHR28605">
    <property type="entry name" value="CTF8, CHROMOSOME TRANSMISSION FIDELITY FACTOR 8 HOMOLOG (S. CEREVISIAE)"/>
    <property type="match status" value="1"/>
</dbReference>
<evidence type="ECO:0000256" key="2">
    <source>
        <dbReference type="ARBA" id="ARBA00022705"/>
    </source>
</evidence>
<gene>
    <name evidence="7" type="ORF">EW146_g5117</name>
</gene>
<evidence type="ECO:0000313" key="7">
    <source>
        <dbReference type="EMBL" id="THH15332.1"/>
    </source>
</evidence>
<dbReference type="PANTHER" id="PTHR28605:SF1">
    <property type="entry name" value="CHROMOSOME TRANSMISSION FIDELITY FACTOR 8"/>
    <property type="match status" value="1"/>
</dbReference>
<dbReference type="EMBL" id="SGPL01000215">
    <property type="protein sequence ID" value="THH15332.1"/>
    <property type="molecule type" value="Genomic_DNA"/>
</dbReference>
<proteinExistence type="inferred from homology"/>
<sequence length="138" mass="14565">MIIPITLPSPSSNNPNFPPTVAKLGSSELVLIELQGDLETSGDPAGQTIGTLCISPDNKTKPTLRIGHNLLEGKIITLPKPLAVLHRSSPPSSPSSFTSTSYAIAAVIRTKLVFAKRPMPIVGAPRPAAVDGRKRKQP</sequence>
<dbReference type="GO" id="GO:0006260">
    <property type="term" value="P:DNA replication"/>
    <property type="evidence" value="ECO:0007669"/>
    <property type="project" value="UniProtKB-KW"/>
</dbReference>
<evidence type="ECO:0008006" key="9">
    <source>
        <dbReference type="Google" id="ProtNLM"/>
    </source>
</evidence>
<dbReference type="InterPro" id="IPR018607">
    <property type="entry name" value="Ctf8"/>
</dbReference>
<name>A0A4S4LSE5_9AGAM</name>
<keyword evidence="5" id="KW-0131">Cell cycle</keyword>
<keyword evidence="8" id="KW-1185">Reference proteome</keyword>
<dbReference type="GO" id="GO:0003677">
    <property type="term" value="F:DNA binding"/>
    <property type="evidence" value="ECO:0007669"/>
    <property type="project" value="UniProtKB-KW"/>
</dbReference>
<evidence type="ECO:0000256" key="1">
    <source>
        <dbReference type="ARBA" id="ARBA00004123"/>
    </source>
</evidence>
<evidence type="ECO:0000256" key="5">
    <source>
        <dbReference type="ARBA" id="ARBA00023306"/>
    </source>
</evidence>
<organism evidence="7 8">
    <name type="scientific">Bondarzewia mesenterica</name>
    <dbReference type="NCBI Taxonomy" id="1095465"/>
    <lineage>
        <taxon>Eukaryota</taxon>
        <taxon>Fungi</taxon>
        <taxon>Dikarya</taxon>
        <taxon>Basidiomycota</taxon>
        <taxon>Agaricomycotina</taxon>
        <taxon>Agaricomycetes</taxon>
        <taxon>Russulales</taxon>
        <taxon>Bondarzewiaceae</taxon>
        <taxon>Bondarzewia</taxon>
    </lineage>
</organism>
<keyword evidence="2" id="KW-0235">DNA replication</keyword>
<evidence type="ECO:0000256" key="6">
    <source>
        <dbReference type="ARBA" id="ARBA00038447"/>
    </source>
</evidence>
<comment type="caution">
    <text evidence="7">The sequence shown here is derived from an EMBL/GenBank/DDBJ whole genome shotgun (WGS) entry which is preliminary data.</text>
</comment>
<comment type="similarity">
    <text evidence="6">Belongs to the CTF8 family.</text>
</comment>
<accession>A0A4S4LSE5</accession>
<protein>
    <recommendedName>
        <fullName evidence="9">Chromosome transmission fidelity protein 8</fullName>
    </recommendedName>
</protein>
<keyword evidence="4" id="KW-0539">Nucleus</keyword>
<dbReference type="OrthoDB" id="121932at2759"/>
<keyword evidence="3" id="KW-0238">DNA-binding</keyword>
<dbReference type="AlphaFoldDB" id="A0A4S4LSE5"/>